<evidence type="ECO:0000313" key="1">
    <source>
        <dbReference type="EMBL" id="GBP97465.1"/>
    </source>
</evidence>
<organism evidence="1 2">
    <name type="scientific">Eumeta variegata</name>
    <name type="common">Bagworm moth</name>
    <name type="synonym">Eumeta japonica</name>
    <dbReference type="NCBI Taxonomy" id="151549"/>
    <lineage>
        <taxon>Eukaryota</taxon>
        <taxon>Metazoa</taxon>
        <taxon>Ecdysozoa</taxon>
        <taxon>Arthropoda</taxon>
        <taxon>Hexapoda</taxon>
        <taxon>Insecta</taxon>
        <taxon>Pterygota</taxon>
        <taxon>Neoptera</taxon>
        <taxon>Endopterygota</taxon>
        <taxon>Lepidoptera</taxon>
        <taxon>Glossata</taxon>
        <taxon>Ditrysia</taxon>
        <taxon>Tineoidea</taxon>
        <taxon>Psychidae</taxon>
        <taxon>Oiketicinae</taxon>
        <taxon>Eumeta</taxon>
    </lineage>
</organism>
<dbReference type="AlphaFoldDB" id="A0A4C2AEQ9"/>
<proteinExistence type="predicted"/>
<keyword evidence="2" id="KW-1185">Reference proteome</keyword>
<name>A0A4C2AEQ9_EUMVA</name>
<gene>
    <name evidence="1" type="ORF">EVAR_69848_1</name>
</gene>
<dbReference type="Proteomes" id="UP000299102">
    <property type="component" value="Unassembled WGS sequence"/>
</dbReference>
<accession>A0A4C2AEQ9</accession>
<sequence length="180" mass="20182">MIFPKNKIDNEMEPDEDLFEDQVYLEEEEDEERKRCVGPTGITSLPNFVHNNLLNKTKTAAFQSAKSKKGGRNLSFENKHIHPSFNTLYNIKLNKLLKLSKFEYADAAEILLEQHSTIFKLLKLPGSQYGTLTVHATGKSARSAITWKQQSAGILTLVAAAEATTNNSNVRAEAELIKCK</sequence>
<reference evidence="1 2" key="1">
    <citation type="journal article" date="2019" name="Commun. Biol.">
        <title>The bagworm genome reveals a unique fibroin gene that provides high tensile strength.</title>
        <authorList>
            <person name="Kono N."/>
            <person name="Nakamura H."/>
            <person name="Ohtoshi R."/>
            <person name="Tomita M."/>
            <person name="Numata K."/>
            <person name="Arakawa K."/>
        </authorList>
    </citation>
    <scope>NUCLEOTIDE SEQUENCE [LARGE SCALE GENOMIC DNA]</scope>
</reference>
<evidence type="ECO:0000313" key="2">
    <source>
        <dbReference type="Proteomes" id="UP000299102"/>
    </source>
</evidence>
<protein>
    <submittedName>
        <fullName evidence="1">Uncharacterized protein</fullName>
    </submittedName>
</protein>
<dbReference type="EMBL" id="BGZK01002938">
    <property type="protein sequence ID" value="GBP97465.1"/>
    <property type="molecule type" value="Genomic_DNA"/>
</dbReference>
<comment type="caution">
    <text evidence="1">The sequence shown here is derived from an EMBL/GenBank/DDBJ whole genome shotgun (WGS) entry which is preliminary data.</text>
</comment>